<reference evidence="1" key="1">
    <citation type="submission" date="2020-10" db="EMBL/GenBank/DDBJ databases">
        <title>Diversity and distribution of actinomycetes associated with coral in the coast of Hainan.</title>
        <authorList>
            <person name="Li F."/>
        </authorList>
    </citation>
    <scope>NUCLEOTIDE SEQUENCE</scope>
    <source>
        <strain evidence="1">HNM0983</strain>
    </source>
</reference>
<proteinExistence type="predicted"/>
<comment type="caution">
    <text evidence="1">The sequence shown here is derived from an EMBL/GenBank/DDBJ whole genome shotgun (WGS) entry which is preliminary data.</text>
</comment>
<dbReference type="EMBL" id="JADEYC010000003">
    <property type="protein sequence ID" value="MBE9373155.1"/>
    <property type="molecule type" value="Genomic_DNA"/>
</dbReference>
<accession>A0A929B6I9</accession>
<name>A0A929B6I9_9PSEU</name>
<protein>
    <submittedName>
        <fullName evidence="1">Uncharacterized protein</fullName>
    </submittedName>
</protein>
<sequence length="124" mass="13303">MISANDPDLEVVVTAFDEAEAASAALDRSGTWRPDQPAVLRQHLALPPAAVEPARDVLAEDGWHVEPGGRGSEHARPELTALIAHRVQKLDALHCSQEASRMAGLAQRRDGQVFGWDALQSPPG</sequence>
<dbReference type="AlphaFoldDB" id="A0A929B6I9"/>
<evidence type="ECO:0000313" key="2">
    <source>
        <dbReference type="Proteomes" id="UP000598360"/>
    </source>
</evidence>
<dbReference type="Proteomes" id="UP000598360">
    <property type="component" value="Unassembled WGS sequence"/>
</dbReference>
<gene>
    <name evidence="1" type="ORF">IQ251_01705</name>
</gene>
<evidence type="ECO:0000313" key="1">
    <source>
        <dbReference type="EMBL" id="MBE9373155.1"/>
    </source>
</evidence>
<organism evidence="1 2">
    <name type="scientific">Saccharopolyspora montiporae</name>
    <dbReference type="NCBI Taxonomy" id="2781240"/>
    <lineage>
        <taxon>Bacteria</taxon>
        <taxon>Bacillati</taxon>
        <taxon>Actinomycetota</taxon>
        <taxon>Actinomycetes</taxon>
        <taxon>Pseudonocardiales</taxon>
        <taxon>Pseudonocardiaceae</taxon>
        <taxon>Saccharopolyspora</taxon>
    </lineage>
</organism>
<keyword evidence="2" id="KW-1185">Reference proteome</keyword>